<sequence>MSTSFDEMGLAEPLLKALSFLEISTPTPVQIAIVPQAMVGGDYMVSSQTGSGKTFAFLLPVMHRMMTVEQSAMEALDGPEVLVLCPTRELANQVSQDAINLVKAFKGLRVATVVGGMPYGKQMASLRGARLVVGTPGRLLDLAQQGKLNLSKIRTLIIDEADRMLDLGFAPDLEALDNLCKNRGQTMMFSATFAKRIVGLAENIMNQPKRIELSASNETNTDVSQKLHWADNRGHKRRLLNHWLESEDLVQAVVFTSTQSDAEELARALSDEGVRAAALHGAMPQVVRNRRLASVRKGDIKILVATDVAARGLDVPAISHVINYGMPMKPEDYVHRIGRTGRAGRSGIAITLAEASDIVRVRAIERFINTRIPEEQIEGMEPRGNFSKAPPRSGNERGGRGGNGGGRGGFGEGRRKSFGESRGYGENRSFGGESRGGYGDSRRQEARPAGEDRPRFDDKPRFNDKPRYDDKPRFDNRNKPAGEERRSFGDRDDRRPAFADRDNRRDASRFNSTPEAGKGVRSGKPAFKGDRRDQASTVRSDAAPARRDGIRPGLRTDRSGFTRRRVV</sequence>
<evidence type="ECO:0000256" key="7">
    <source>
        <dbReference type="RuleBase" id="RU000492"/>
    </source>
</evidence>
<evidence type="ECO:0000259" key="10">
    <source>
        <dbReference type="PROSITE" id="PS51194"/>
    </source>
</evidence>
<dbReference type="PANTHER" id="PTHR47959">
    <property type="entry name" value="ATP-DEPENDENT RNA HELICASE RHLE-RELATED"/>
    <property type="match status" value="1"/>
</dbReference>
<feature type="short sequence motif" description="Q motif" evidence="6">
    <location>
        <begin position="3"/>
        <end position="31"/>
    </location>
</feature>
<dbReference type="PROSITE" id="PS51195">
    <property type="entry name" value="Q_MOTIF"/>
    <property type="match status" value="1"/>
</dbReference>
<dbReference type="GO" id="GO:0004386">
    <property type="term" value="F:helicase activity"/>
    <property type="evidence" value="ECO:0007669"/>
    <property type="project" value="UniProtKB-KW"/>
</dbReference>
<dbReference type="CDD" id="cd00268">
    <property type="entry name" value="DEADc"/>
    <property type="match status" value="1"/>
</dbReference>
<evidence type="ECO:0000259" key="9">
    <source>
        <dbReference type="PROSITE" id="PS51192"/>
    </source>
</evidence>
<dbReference type="InterPro" id="IPR011545">
    <property type="entry name" value="DEAD/DEAH_box_helicase_dom"/>
</dbReference>
<dbReference type="EMBL" id="BSOJ01000012">
    <property type="protein sequence ID" value="GLR26242.1"/>
    <property type="molecule type" value="Genomic_DNA"/>
</dbReference>
<protein>
    <submittedName>
        <fullName evidence="12">DEAD/DEAH box helicase</fullName>
    </submittedName>
</protein>
<dbReference type="SMART" id="SM00487">
    <property type="entry name" value="DEXDc"/>
    <property type="match status" value="1"/>
</dbReference>
<keyword evidence="3 7" id="KW-0347">Helicase</keyword>
<dbReference type="InterPro" id="IPR050079">
    <property type="entry name" value="DEAD_box_RNA_helicase"/>
</dbReference>
<comment type="similarity">
    <text evidence="5 7">Belongs to the DEAD box helicase family.</text>
</comment>
<dbReference type="Gene3D" id="3.40.50.300">
    <property type="entry name" value="P-loop containing nucleotide triphosphate hydrolases"/>
    <property type="match status" value="2"/>
</dbReference>
<evidence type="ECO:0000256" key="8">
    <source>
        <dbReference type="SAM" id="MobiDB-lite"/>
    </source>
</evidence>
<dbReference type="InterPro" id="IPR044742">
    <property type="entry name" value="DEAD/DEAH_RhlB"/>
</dbReference>
<keyword evidence="2 7" id="KW-0378">Hydrolase</keyword>
<dbReference type="PROSITE" id="PS51194">
    <property type="entry name" value="HELICASE_CTER"/>
    <property type="match status" value="1"/>
</dbReference>
<evidence type="ECO:0000313" key="12">
    <source>
        <dbReference type="EMBL" id="GLR26242.1"/>
    </source>
</evidence>
<evidence type="ECO:0000256" key="4">
    <source>
        <dbReference type="ARBA" id="ARBA00022840"/>
    </source>
</evidence>
<accession>A0ABQ5YS22</accession>
<feature type="compositionally biased region" description="Basic and acidic residues" evidence="8">
    <location>
        <begin position="440"/>
        <end position="508"/>
    </location>
</feature>
<feature type="region of interest" description="Disordered" evidence="8">
    <location>
        <begin position="375"/>
        <end position="567"/>
    </location>
</feature>
<gene>
    <name evidence="12" type="primary">deaD</name>
    <name evidence="12" type="ORF">GCM10007875_13300</name>
</gene>
<evidence type="ECO:0000256" key="5">
    <source>
        <dbReference type="ARBA" id="ARBA00038437"/>
    </source>
</evidence>
<name>A0ABQ5YS22_9BURK</name>
<dbReference type="PROSITE" id="PS00039">
    <property type="entry name" value="DEAD_ATP_HELICASE"/>
    <property type="match status" value="1"/>
</dbReference>
<organism evidence="12 13">
    <name type="scientific">Limnobacter litoralis</name>
    <dbReference type="NCBI Taxonomy" id="481366"/>
    <lineage>
        <taxon>Bacteria</taxon>
        <taxon>Pseudomonadati</taxon>
        <taxon>Pseudomonadota</taxon>
        <taxon>Betaproteobacteria</taxon>
        <taxon>Burkholderiales</taxon>
        <taxon>Burkholderiaceae</taxon>
        <taxon>Limnobacter</taxon>
    </lineage>
</organism>
<dbReference type="InterPro" id="IPR001650">
    <property type="entry name" value="Helicase_C-like"/>
</dbReference>
<dbReference type="Pfam" id="PF00270">
    <property type="entry name" value="DEAD"/>
    <property type="match status" value="1"/>
</dbReference>
<dbReference type="SUPFAM" id="SSF52540">
    <property type="entry name" value="P-loop containing nucleoside triphosphate hydrolases"/>
    <property type="match status" value="1"/>
</dbReference>
<proteinExistence type="inferred from homology"/>
<dbReference type="CDD" id="cd18787">
    <property type="entry name" value="SF2_C_DEAD"/>
    <property type="match status" value="1"/>
</dbReference>
<keyword evidence="13" id="KW-1185">Reference proteome</keyword>
<dbReference type="Pfam" id="PF00271">
    <property type="entry name" value="Helicase_C"/>
    <property type="match status" value="1"/>
</dbReference>
<dbReference type="InterPro" id="IPR000629">
    <property type="entry name" value="RNA-helicase_DEAD-box_CS"/>
</dbReference>
<dbReference type="PANTHER" id="PTHR47959:SF17">
    <property type="entry name" value="ATP-DEPENDENT RNA HELICASE DEAD BOX FAMILY"/>
    <property type="match status" value="1"/>
</dbReference>
<feature type="compositionally biased region" description="Gly residues" evidence="8">
    <location>
        <begin position="400"/>
        <end position="411"/>
    </location>
</feature>
<dbReference type="SMART" id="SM00490">
    <property type="entry name" value="HELICc"/>
    <property type="match status" value="1"/>
</dbReference>
<dbReference type="PROSITE" id="PS51192">
    <property type="entry name" value="HELICASE_ATP_BIND_1"/>
    <property type="match status" value="1"/>
</dbReference>
<dbReference type="InterPro" id="IPR014014">
    <property type="entry name" value="RNA_helicase_DEAD_Q_motif"/>
</dbReference>
<reference evidence="13" key="1">
    <citation type="journal article" date="2019" name="Int. J. Syst. Evol. Microbiol.">
        <title>The Global Catalogue of Microorganisms (GCM) 10K type strain sequencing project: providing services to taxonomists for standard genome sequencing and annotation.</title>
        <authorList>
            <consortium name="The Broad Institute Genomics Platform"/>
            <consortium name="The Broad Institute Genome Sequencing Center for Infectious Disease"/>
            <person name="Wu L."/>
            <person name="Ma J."/>
        </authorList>
    </citation>
    <scope>NUCLEOTIDE SEQUENCE [LARGE SCALE GENOMIC DNA]</scope>
    <source>
        <strain evidence="13">NBRC 105857</strain>
    </source>
</reference>
<evidence type="ECO:0000256" key="1">
    <source>
        <dbReference type="ARBA" id="ARBA00022741"/>
    </source>
</evidence>
<evidence type="ECO:0000256" key="2">
    <source>
        <dbReference type="ARBA" id="ARBA00022801"/>
    </source>
</evidence>
<feature type="domain" description="Helicase C-terminal" evidence="10">
    <location>
        <begin position="222"/>
        <end position="383"/>
    </location>
</feature>
<feature type="domain" description="DEAD-box RNA helicase Q" evidence="11">
    <location>
        <begin position="3"/>
        <end position="31"/>
    </location>
</feature>
<dbReference type="InterPro" id="IPR014001">
    <property type="entry name" value="Helicase_ATP-bd"/>
</dbReference>
<dbReference type="Proteomes" id="UP001156664">
    <property type="component" value="Unassembled WGS sequence"/>
</dbReference>
<evidence type="ECO:0000313" key="13">
    <source>
        <dbReference type="Proteomes" id="UP001156664"/>
    </source>
</evidence>
<feature type="compositionally biased region" description="Basic and acidic residues" evidence="8">
    <location>
        <begin position="412"/>
        <end position="425"/>
    </location>
</feature>
<dbReference type="RefSeq" id="WP_284280747.1">
    <property type="nucleotide sequence ID" value="NZ_BSOJ01000012.1"/>
</dbReference>
<feature type="domain" description="Helicase ATP-binding" evidence="9">
    <location>
        <begin position="34"/>
        <end position="211"/>
    </location>
</feature>
<feature type="compositionally biased region" description="Basic and acidic residues" evidence="8">
    <location>
        <begin position="544"/>
        <end position="560"/>
    </location>
</feature>
<evidence type="ECO:0000256" key="6">
    <source>
        <dbReference type="PROSITE-ProRule" id="PRU00552"/>
    </source>
</evidence>
<dbReference type="InterPro" id="IPR027417">
    <property type="entry name" value="P-loop_NTPase"/>
</dbReference>
<keyword evidence="1 7" id="KW-0547">Nucleotide-binding</keyword>
<evidence type="ECO:0000256" key="3">
    <source>
        <dbReference type="ARBA" id="ARBA00022806"/>
    </source>
</evidence>
<comment type="caution">
    <text evidence="12">The sequence shown here is derived from an EMBL/GenBank/DDBJ whole genome shotgun (WGS) entry which is preliminary data.</text>
</comment>
<evidence type="ECO:0000259" key="11">
    <source>
        <dbReference type="PROSITE" id="PS51195"/>
    </source>
</evidence>
<keyword evidence="4 7" id="KW-0067">ATP-binding</keyword>